<comment type="caution">
    <text evidence="1">The sequence shown here is derived from an EMBL/GenBank/DDBJ whole genome shotgun (WGS) entry which is preliminary data.</text>
</comment>
<reference evidence="1" key="1">
    <citation type="submission" date="2019-06" db="EMBL/GenBank/DDBJ databases">
        <authorList>
            <person name="Zheng W."/>
        </authorList>
    </citation>
    <scope>NUCLEOTIDE SEQUENCE</scope>
    <source>
        <strain evidence="1">QDHG01</strain>
    </source>
</reference>
<dbReference type="Proteomes" id="UP000785679">
    <property type="component" value="Unassembled WGS sequence"/>
</dbReference>
<protein>
    <submittedName>
        <fullName evidence="1">Uncharacterized protein</fullName>
    </submittedName>
</protein>
<proteinExistence type="predicted"/>
<organism evidence="1 2">
    <name type="scientific">Halteria grandinella</name>
    <dbReference type="NCBI Taxonomy" id="5974"/>
    <lineage>
        <taxon>Eukaryota</taxon>
        <taxon>Sar</taxon>
        <taxon>Alveolata</taxon>
        <taxon>Ciliophora</taxon>
        <taxon>Intramacronucleata</taxon>
        <taxon>Spirotrichea</taxon>
        <taxon>Stichotrichia</taxon>
        <taxon>Sporadotrichida</taxon>
        <taxon>Halteriidae</taxon>
        <taxon>Halteria</taxon>
    </lineage>
</organism>
<evidence type="ECO:0000313" key="1">
    <source>
        <dbReference type="EMBL" id="TNV79950.1"/>
    </source>
</evidence>
<dbReference type="AlphaFoldDB" id="A0A8J8NT09"/>
<sequence length="293" mass="34633">MTLQMIIQQQENMELCSCGSEEKVMFHCDYRACPFYQVQKLYCHECMVPEKHDHRPGLIAKKSKNMTDEWNKLRQDISKLRSSCTQWMQINEPLVKILDKHLPNPEKSMLFKFNQLEELNTHVEEYFQHNVAEISAKGEIIKLEQLNPSLNTFRERLQELEPLRFVGPSVLWEVYQEEFSKVRYQEVLEKLSQANIETFIKLKLRRVLVSLNEVLRKFQLVEYNQQEYLENPQLSIHEIVQKINQQVQNLANNIPQLDSEQIKVELIRSELDTIGVSLMLSELKSQVVNNLLS</sequence>
<evidence type="ECO:0000313" key="2">
    <source>
        <dbReference type="Proteomes" id="UP000785679"/>
    </source>
</evidence>
<name>A0A8J8NT09_HALGN</name>
<keyword evidence="2" id="KW-1185">Reference proteome</keyword>
<accession>A0A8J8NT09</accession>
<dbReference type="EMBL" id="RRYP01008191">
    <property type="protein sequence ID" value="TNV79950.1"/>
    <property type="molecule type" value="Genomic_DNA"/>
</dbReference>
<gene>
    <name evidence="1" type="ORF">FGO68_gene11134</name>
</gene>